<comment type="caution">
    <text evidence="2">The sequence shown here is derived from an EMBL/GenBank/DDBJ whole genome shotgun (WGS) entry which is preliminary data.</text>
</comment>
<sequence>MLTIKPCWPFLLLRRAAASFAALKQKAAARNIPATHVVKSGDVGRTVAGINREYRRVELMITDSPAREKEGAVRVNLPVFGLKSH</sequence>
<accession>A0A7V6A0X2</accession>
<proteinExistence type="predicted"/>
<feature type="signal peptide" evidence="1">
    <location>
        <begin position="1"/>
        <end position="21"/>
    </location>
</feature>
<evidence type="ECO:0000256" key="1">
    <source>
        <dbReference type="SAM" id="SignalP"/>
    </source>
</evidence>
<name>A0A7V6A0X2_9BACT</name>
<gene>
    <name evidence="2" type="ORF">ENV52_00120</name>
</gene>
<feature type="chain" id="PRO_5030807487" description="PASTA domain-containing protein" evidence="1">
    <location>
        <begin position="22"/>
        <end position="85"/>
    </location>
</feature>
<evidence type="ECO:0008006" key="3">
    <source>
        <dbReference type="Google" id="ProtNLM"/>
    </source>
</evidence>
<evidence type="ECO:0000313" key="2">
    <source>
        <dbReference type="EMBL" id="HHS28095.1"/>
    </source>
</evidence>
<dbReference type="EMBL" id="DTGR01000003">
    <property type="protein sequence ID" value="HHS28095.1"/>
    <property type="molecule type" value="Genomic_DNA"/>
</dbReference>
<organism evidence="2">
    <name type="scientific">Desulfobacca acetoxidans</name>
    <dbReference type="NCBI Taxonomy" id="60893"/>
    <lineage>
        <taxon>Bacteria</taxon>
        <taxon>Pseudomonadati</taxon>
        <taxon>Thermodesulfobacteriota</taxon>
        <taxon>Desulfobaccia</taxon>
        <taxon>Desulfobaccales</taxon>
        <taxon>Desulfobaccaceae</taxon>
        <taxon>Desulfobacca</taxon>
    </lineage>
</organism>
<dbReference type="AlphaFoldDB" id="A0A7V6A0X2"/>
<protein>
    <recommendedName>
        <fullName evidence="3">PASTA domain-containing protein</fullName>
    </recommendedName>
</protein>
<reference evidence="2" key="1">
    <citation type="journal article" date="2020" name="mSystems">
        <title>Genome- and Community-Level Interaction Insights into Carbon Utilization and Element Cycling Functions of Hydrothermarchaeota in Hydrothermal Sediment.</title>
        <authorList>
            <person name="Zhou Z."/>
            <person name="Liu Y."/>
            <person name="Xu W."/>
            <person name="Pan J."/>
            <person name="Luo Z.H."/>
            <person name="Li M."/>
        </authorList>
    </citation>
    <scope>NUCLEOTIDE SEQUENCE [LARGE SCALE GENOMIC DNA]</scope>
    <source>
        <strain evidence="2">SpSt-767</strain>
    </source>
</reference>
<keyword evidence="1" id="KW-0732">Signal</keyword>